<keyword evidence="1" id="KW-0732">Signal</keyword>
<gene>
    <name evidence="2" type="ORF">M7I_7534</name>
</gene>
<evidence type="ECO:0000313" key="3">
    <source>
        <dbReference type="Proteomes" id="UP000005446"/>
    </source>
</evidence>
<protein>
    <submittedName>
        <fullName evidence="2">Uncharacterized protein</fullName>
    </submittedName>
</protein>
<feature type="chain" id="PRO_5003532668" evidence="1">
    <location>
        <begin position="25"/>
        <end position="94"/>
    </location>
</feature>
<comment type="caution">
    <text evidence="2">The sequence shown here is derived from an EMBL/GenBank/DDBJ whole genome shotgun (WGS) entry which is preliminary data.</text>
</comment>
<dbReference type="HOGENOM" id="CLU_2386367_0_0_1"/>
<evidence type="ECO:0000256" key="1">
    <source>
        <dbReference type="SAM" id="SignalP"/>
    </source>
</evidence>
<keyword evidence="3" id="KW-1185">Reference proteome</keyword>
<dbReference type="EMBL" id="AGUE01000227">
    <property type="protein sequence ID" value="EHK96731.1"/>
    <property type="molecule type" value="Genomic_DNA"/>
</dbReference>
<reference evidence="2 3" key="1">
    <citation type="journal article" date="2012" name="Eukaryot. Cell">
        <title>Genome sequence of the fungus Glarea lozoyensis: the first genome sequence of a species from the Helotiaceae family.</title>
        <authorList>
            <person name="Youssar L."/>
            <person name="Gruening B.A."/>
            <person name="Erxleben A."/>
            <person name="Guenther S."/>
            <person name="Huettel W."/>
        </authorList>
    </citation>
    <scope>NUCLEOTIDE SEQUENCE [LARGE SCALE GENOMIC DNA]</scope>
    <source>
        <strain evidence="3">ATCC 74030 / MF5533</strain>
    </source>
</reference>
<dbReference type="OrthoDB" id="4825549at2759"/>
<dbReference type="InParanoid" id="H0EXJ8"/>
<proteinExistence type="predicted"/>
<feature type="signal peptide" evidence="1">
    <location>
        <begin position="1"/>
        <end position="24"/>
    </location>
</feature>
<name>H0EXJ8_GLAL7</name>
<organism evidence="2 3">
    <name type="scientific">Glarea lozoyensis (strain ATCC 74030 / MF5533)</name>
    <dbReference type="NCBI Taxonomy" id="1104152"/>
    <lineage>
        <taxon>Eukaryota</taxon>
        <taxon>Fungi</taxon>
        <taxon>Dikarya</taxon>
        <taxon>Ascomycota</taxon>
        <taxon>Pezizomycotina</taxon>
        <taxon>Leotiomycetes</taxon>
        <taxon>Helotiales</taxon>
        <taxon>Helotiaceae</taxon>
        <taxon>Glarea</taxon>
    </lineage>
</organism>
<sequence>MYLSNVFTTFLTILLTSYTNPAHAGCYVTGDFISAEETGIQVGRACHGYGNPRVAGLIPILDLARGRDLDTKDDNIKTRMITIPEDTIEVLGTV</sequence>
<evidence type="ECO:0000313" key="2">
    <source>
        <dbReference type="EMBL" id="EHK96731.1"/>
    </source>
</evidence>
<dbReference type="AlphaFoldDB" id="H0EXJ8"/>
<dbReference type="Proteomes" id="UP000005446">
    <property type="component" value="Unassembled WGS sequence"/>
</dbReference>
<accession>H0EXJ8</accession>